<feature type="transmembrane region" description="Helical" evidence="5">
    <location>
        <begin position="20"/>
        <end position="41"/>
    </location>
</feature>
<dbReference type="GO" id="GO:0030026">
    <property type="term" value="P:intracellular manganese ion homeostasis"/>
    <property type="evidence" value="ECO:0007669"/>
    <property type="project" value="InterPro"/>
</dbReference>
<dbReference type="Pfam" id="PF01988">
    <property type="entry name" value="VIT1"/>
    <property type="match status" value="1"/>
</dbReference>
<protein>
    <submittedName>
        <fullName evidence="6">VIT1/CCC1 transporter family protein</fullName>
    </submittedName>
</protein>
<evidence type="ECO:0000313" key="6">
    <source>
        <dbReference type="EMBL" id="QEE18131.1"/>
    </source>
</evidence>
<dbReference type="GO" id="GO:0012505">
    <property type="term" value="C:endomembrane system"/>
    <property type="evidence" value="ECO:0007669"/>
    <property type="project" value="UniProtKB-SubCell"/>
</dbReference>
<gene>
    <name evidence="6" type="ORF">DSAG12_03969</name>
</gene>
<keyword evidence="4 5" id="KW-0472">Membrane</keyword>
<keyword evidence="3 5" id="KW-1133">Transmembrane helix</keyword>
<evidence type="ECO:0000256" key="2">
    <source>
        <dbReference type="ARBA" id="ARBA00022692"/>
    </source>
</evidence>
<evidence type="ECO:0000256" key="4">
    <source>
        <dbReference type="ARBA" id="ARBA00023136"/>
    </source>
</evidence>
<keyword evidence="7" id="KW-1185">Reference proteome</keyword>
<dbReference type="RefSeq" id="WP_147665139.1">
    <property type="nucleotide sequence ID" value="NZ_CP042905.2"/>
</dbReference>
<dbReference type="GO" id="GO:0005384">
    <property type="term" value="F:manganese ion transmembrane transporter activity"/>
    <property type="evidence" value="ECO:0007669"/>
    <property type="project" value="InterPro"/>
</dbReference>
<feature type="transmembrane region" description="Helical" evidence="5">
    <location>
        <begin position="183"/>
        <end position="204"/>
    </location>
</feature>
<dbReference type="GeneID" id="41331934"/>
<evidence type="ECO:0000256" key="1">
    <source>
        <dbReference type="ARBA" id="ARBA00004127"/>
    </source>
</evidence>
<evidence type="ECO:0000256" key="5">
    <source>
        <dbReference type="SAM" id="Phobius"/>
    </source>
</evidence>
<evidence type="ECO:0000313" key="7">
    <source>
        <dbReference type="Proteomes" id="UP000321408"/>
    </source>
</evidence>
<dbReference type="EMBL" id="CP042905">
    <property type="protein sequence ID" value="QEE18131.1"/>
    <property type="molecule type" value="Genomic_DNA"/>
</dbReference>
<comment type="subcellular location">
    <subcellularLocation>
        <location evidence="1">Endomembrane system</location>
        <topology evidence="1">Multi-pass membrane protein</topology>
    </subcellularLocation>
</comment>
<dbReference type="KEGG" id="psyt:DSAG12_03969"/>
<reference evidence="6 7" key="1">
    <citation type="journal article" date="2020" name="Nature">
        <title>Isolation of an archaeon at the prokaryote-eukaryote interface.</title>
        <authorList>
            <person name="Imachi H."/>
            <person name="Nobu M.K."/>
            <person name="Nakahara N."/>
            <person name="Morono Y."/>
            <person name="Ogawara M."/>
            <person name="Takaki Y."/>
            <person name="Takano Y."/>
            <person name="Uematsu K."/>
            <person name="Ikuta T."/>
            <person name="Ito M."/>
            <person name="Matsui Y."/>
            <person name="Miyazaki M."/>
            <person name="Murata K."/>
            <person name="Saito Y."/>
            <person name="Sakai S."/>
            <person name="Song C."/>
            <person name="Tasumi E."/>
            <person name="Yamanaka Y."/>
            <person name="Yamaguchi T."/>
            <person name="Kamagata Y."/>
            <person name="Tamaki H."/>
            <person name="Takai K."/>
        </authorList>
    </citation>
    <scope>NUCLEOTIDE SEQUENCE [LARGE SCALE GENOMIC DNA]</scope>
    <source>
        <strain evidence="6 7">MK-D1</strain>
    </source>
</reference>
<evidence type="ECO:0000256" key="3">
    <source>
        <dbReference type="ARBA" id="ARBA00022989"/>
    </source>
</evidence>
<dbReference type="Proteomes" id="UP000321408">
    <property type="component" value="Chromosome"/>
</dbReference>
<organism evidence="6 7">
    <name type="scientific">Promethearchaeum syntrophicum</name>
    <dbReference type="NCBI Taxonomy" id="2594042"/>
    <lineage>
        <taxon>Archaea</taxon>
        <taxon>Promethearchaeati</taxon>
        <taxon>Promethearchaeota</taxon>
        <taxon>Promethearchaeia</taxon>
        <taxon>Promethearchaeales</taxon>
        <taxon>Promethearchaeaceae</taxon>
        <taxon>Promethearchaeum</taxon>
    </lineage>
</organism>
<feature type="transmembrane region" description="Helical" evidence="5">
    <location>
        <begin position="152"/>
        <end position="171"/>
    </location>
</feature>
<dbReference type="PANTHER" id="PTHR31851">
    <property type="entry name" value="FE(2+)/MN(2+) TRANSPORTER PCL1"/>
    <property type="match status" value="1"/>
</dbReference>
<keyword evidence="2 5" id="KW-0812">Transmembrane</keyword>
<name>A0A5B9DGI8_9ARCH</name>
<reference evidence="6 7" key="2">
    <citation type="journal article" date="2024" name="Int. J. Syst. Evol. Microbiol.">
        <title>Promethearchaeum syntrophicum gen. nov., sp. nov., an anaerobic, obligately syntrophic archaeon, the first isolate of the lineage 'Asgard' archaea, and proposal of the new archaeal phylum Promethearchaeota phyl. nov. and kingdom Promethearchaeati regn. nov.</title>
        <authorList>
            <person name="Imachi H."/>
            <person name="Nobu M.K."/>
            <person name="Kato S."/>
            <person name="Takaki Y."/>
            <person name="Miyazaki M."/>
            <person name="Miyata M."/>
            <person name="Ogawara M."/>
            <person name="Saito Y."/>
            <person name="Sakai S."/>
            <person name="Tahara Y.O."/>
            <person name="Takano Y."/>
            <person name="Tasumi E."/>
            <person name="Uematsu K."/>
            <person name="Yoshimura T."/>
            <person name="Itoh T."/>
            <person name="Ohkuma M."/>
            <person name="Takai K."/>
        </authorList>
    </citation>
    <scope>NUCLEOTIDE SEQUENCE [LARGE SCALE GENOMIC DNA]</scope>
    <source>
        <strain evidence="6 7">MK-D1</strain>
    </source>
</reference>
<dbReference type="AlphaFoldDB" id="A0A5B9DGI8"/>
<feature type="transmembrane region" description="Helical" evidence="5">
    <location>
        <begin position="47"/>
        <end position="69"/>
    </location>
</feature>
<dbReference type="InterPro" id="IPR008217">
    <property type="entry name" value="Ccc1_fam"/>
</dbReference>
<proteinExistence type="predicted"/>
<sequence>MSKPYIDKFHLEGGELIRQVTFGMNDGIVSIFALLAGIAGAGQSPKIILISLLAATIAGAISMAAGEFISGKGEHEYYKHEINQERLEIKLCPDIEKEEIRMIYRKKGFEGEILEKIVDKISQNEDLWVREMIIEELGVTEIEQAPGFKTSIVIFFSFILGAIFPVLPYLILFQTSILDMTLFWIATSVTFGGLFFAGAIKTFVTGVNWLKSGIEMLLVGLFAFGISYIIGYWIPI</sequence>
<dbReference type="OrthoDB" id="42847at2157"/>
<accession>A0A5B9DGI8</accession>
<feature type="transmembrane region" description="Helical" evidence="5">
    <location>
        <begin position="216"/>
        <end position="234"/>
    </location>
</feature>